<dbReference type="Gene3D" id="3.60.15.10">
    <property type="entry name" value="Ribonuclease Z/Hydroxyacylglutathione hydrolase-like"/>
    <property type="match status" value="1"/>
</dbReference>
<evidence type="ECO:0000313" key="3">
    <source>
        <dbReference type="EMBL" id="KAL1617434.1"/>
    </source>
</evidence>
<feature type="domain" description="Metallo-beta-lactamase" evidence="2">
    <location>
        <begin position="32"/>
        <end position="239"/>
    </location>
</feature>
<dbReference type="InterPro" id="IPR001279">
    <property type="entry name" value="Metallo-B-lactamas"/>
</dbReference>
<dbReference type="Proteomes" id="UP001521116">
    <property type="component" value="Unassembled WGS sequence"/>
</dbReference>
<evidence type="ECO:0000256" key="1">
    <source>
        <dbReference type="ARBA" id="ARBA00022801"/>
    </source>
</evidence>
<keyword evidence="4" id="KW-1185">Reference proteome</keyword>
<gene>
    <name evidence="3" type="ORF">SLS56_010977</name>
</gene>
<name>A0ABR3SCY8_9PEZI</name>
<organism evidence="3 4">
    <name type="scientific">Neofusicoccum ribis</name>
    <dbReference type="NCBI Taxonomy" id="45134"/>
    <lineage>
        <taxon>Eukaryota</taxon>
        <taxon>Fungi</taxon>
        <taxon>Dikarya</taxon>
        <taxon>Ascomycota</taxon>
        <taxon>Pezizomycotina</taxon>
        <taxon>Dothideomycetes</taxon>
        <taxon>Dothideomycetes incertae sedis</taxon>
        <taxon>Botryosphaeriales</taxon>
        <taxon>Botryosphaeriaceae</taxon>
        <taxon>Neofusicoccum</taxon>
    </lineage>
</organism>
<dbReference type="InterPro" id="IPR036866">
    <property type="entry name" value="RibonucZ/Hydroxyglut_hydro"/>
</dbReference>
<reference evidence="3 4" key="1">
    <citation type="submission" date="2024-02" db="EMBL/GenBank/DDBJ databases">
        <title>De novo assembly and annotation of 12 fungi associated with fruit tree decline syndrome in Ontario, Canada.</title>
        <authorList>
            <person name="Sulman M."/>
            <person name="Ellouze W."/>
            <person name="Ilyukhin E."/>
        </authorList>
    </citation>
    <scope>NUCLEOTIDE SEQUENCE [LARGE SCALE GENOMIC DNA]</scope>
    <source>
        <strain evidence="3 4">M1-105</strain>
    </source>
</reference>
<proteinExistence type="predicted"/>
<accession>A0ABR3SCY8</accession>
<dbReference type="EMBL" id="JAJVDC020000231">
    <property type="protein sequence ID" value="KAL1617434.1"/>
    <property type="molecule type" value="Genomic_DNA"/>
</dbReference>
<dbReference type="InterPro" id="IPR050114">
    <property type="entry name" value="UPF0173_UPF0282_UlaG_hydrolase"/>
</dbReference>
<dbReference type="PANTHER" id="PTHR43546">
    <property type="entry name" value="UPF0173 METAL-DEPENDENT HYDROLASE MJ1163-RELATED"/>
    <property type="match status" value="1"/>
</dbReference>
<evidence type="ECO:0000259" key="2">
    <source>
        <dbReference type="Pfam" id="PF12706"/>
    </source>
</evidence>
<comment type="caution">
    <text evidence="3">The sequence shown here is derived from an EMBL/GenBank/DDBJ whole genome shotgun (WGS) entry which is preliminary data.</text>
</comment>
<protein>
    <recommendedName>
        <fullName evidence="2">Metallo-beta-lactamase domain-containing protein</fullName>
    </recommendedName>
</protein>
<sequence length="277" mass="29435">MAASSKSSSPFTLTITHIHTATALLTINNTTTLLTDPFFSPAGTSFPLSSAPDHALTTTADPALTLTQLPPIDAILLSHEDHPDNLDPLGRRLLDARAVLTTPAGAAALAPRPGVRALRPWEAAPLPLHGEHYTATATPCIHLPDGQASGFVVTHPDFGADAEGRPRGVFFSGDTVYTRELAEGLRERFCVVVALLNLGAARAPLPGGGRGEELITMDGAQAARLAREVGAEVVVPMHFEAWGHFTEGREELERVFAEEGVGERVVWLESGVPRRVV</sequence>
<evidence type="ECO:0000313" key="4">
    <source>
        <dbReference type="Proteomes" id="UP001521116"/>
    </source>
</evidence>
<dbReference type="Pfam" id="PF12706">
    <property type="entry name" value="Lactamase_B_2"/>
    <property type="match status" value="1"/>
</dbReference>
<dbReference type="PANTHER" id="PTHR43546:SF9">
    <property type="entry name" value="L-ASCORBATE-6-PHOSPHATE LACTONASE ULAG-RELATED"/>
    <property type="match status" value="1"/>
</dbReference>
<keyword evidence="1" id="KW-0378">Hydrolase</keyword>
<dbReference type="SUPFAM" id="SSF56281">
    <property type="entry name" value="Metallo-hydrolase/oxidoreductase"/>
    <property type="match status" value="1"/>
</dbReference>